<dbReference type="EMBL" id="OZ020107">
    <property type="protein sequence ID" value="CAK9259029.1"/>
    <property type="molecule type" value="Genomic_DNA"/>
</dbReference>
<proteinExistence type="predicted"/>
<evidence type="ECO:0000256" key="1">
    <source>
        <dbReference type="SAM" id="MobiDB-lite"/>
    </source>
</evidence>
<evidence type="ECO:0000313" key="2">
    <source>
        <dbReference type="EMBL" id="CAK9259029.1"/>
    </source>
</evidence>
<accession>A0ABP0VX00</accession>
<keyword evidence="3" id="KW-1185">Reference proteome</keyword>
<gene>
    <name evidence="2" type="ORF">CSSPJE1EN1_LOCUS4507</name>
</gene>
<sequence length="347" mass="39398">MPAGYDELTDKYAGSSYGWLVVCHDSWDSIIKQFFGISVYWIDLQSWIRYKLALGLAVPDGHNAQACNDATMAVLKRYGIRRSDIVLSINDTMNTSLATSRLIVGTDGTCNMHLANLACDHATGKRKRTVNKEVVDSFEECEDLHLVVRQMIGYVWNKKAKSRKINYEKRNKQIGYNVIKVGIDNDTRISGYARMYQQALRCNWTLHQYFAHEKSSVCNAYELSDERWQSVAEVEAIIRSVCALSFMTQIDSRLVASASWPNVVKTKIAARQMTYSVVNIVPSSRSGEQSDKEDDYGGDGQWDGKTRWDHVPKVKVRAEQLGVISSKLRDRIQKELDSYFPYEAVCG</sequence>
<name>A0ABP0VX00_9BRYO</name>
<protein>
    <submittedName>
        <fullName evidence="2">Uncharacterized protein</fullName>
    </submittedName>
</protein>
<dbReference type="Proteomes" id="UP001497444">
    <property type="component" value="Chromosome 12"/>
</dbReference>
<evidence type="ECO:0000313" key="3">
    <source>
        <dbReference type="Proteomes" id="UP001497444"/>
    </source>
</evidence>
<organism evidence="2 3">
    <name type="scientific">Sphagnum jensenii</name>
    <dbReference type="NCBI Taxonomy" id="128206"/>
    <lineage>
        <taxon>Eukaryota</taxon>
        <taxon>Viridiplantae</taxon>
        <taxon>Streptophyta</taxon>
        <taxon>Embryophyta</taxon>
        <taxon>Bryophyta</taxon>
        <taxon>Sphagnophytina</taxon>
        <taxon>Sphagnopsida</taxon>
        <taxon>Sphagnales</taxon>
        <taxon>Sphagnaceae</taxon>
        <taxon>Sphagnum</taxon>
    </lineage>
</organism>
<reference evidence="2" key="1">
    <citation type="submission" date="2024-02" db="EMBL/GenBank/DDBJ databases">
        <authorList>
            <consortium name="ELIXIR-Norway"/>
            <consortium name="Elixir Norway"/>
        </authorList>
    </citation>
    <scope>NUCLEOTIDE SEQUENCE</scope>
</reference>
<feature type="region of interest" description="Disordered" evidence="1">
    <location>
        <begin position="284"/>
        <end position="306"/>
    </location>
</feature>